<dbReference type="EC" id="2.7.11.1" evidence="1"/>
<feature type="non-terminal residue" evidence="9">
    <location>
        <position position="1"/>
    </location>
</feature>
<dbReference type="EMBL" id="JAUEPT010000049">
    <property type="protein sequence ID" value="KAK0437371.1"/>
    <property type="molecule type" value="Genomic_DNA"/>
</dbReference>
<dbReference type="GO" id="GO:0000245">
    <property type="term" value="P:spliceosomal complex assembly"/>
    <property type="evidence" value="ECO:0007669"/>
    <property type="project" value="TreeGrafter"/>
</dbReference>
<dbReference type="GO" id="GO:0005524">
    <property type="term" value="F:ATP binding"/>
    <property type="evidence" value="ECO:0007669"/>
    <property type="project" value="UniProtKB-KW"/>
</dbReference>
<proteinExistence type="predicted"/>
<comment type="catalytic activity">
    <reaction evidence="8">
        <text>L-seryl-[protein] + ATP = O-phospho-L-seryl-[protein] + ADP + H(+)</text>
        <dbReference type="Rhea" id="RHEA:17989"/>
        <dbReference type="Rhea" id="RHEA-COMP:9863"/>
        <dbReference type="Rhea" id="RHEA-COMP:11604"/>
        <dbReference type="ChEBI" id="CHEBI:15378"/>
        <dbReference type="ChEBI" id="CHEBI:29999"/>
        <dbReference type="ChEBI" id="CHEBI:30616"/>
        <dbReference type="ChEBI" id="CHEBI:83421"/>
        <dbReference type="ChEBI" id="CHEBI:456216"/>
        <dbReference type="EC" id="2.7.11.1"/>
    </reaction>
</comment>
<evidence type="ECO:0000256" key="8">
    <source>
        <dbReference type="ARBA" id="ARBA00048679"/>
    </source>
</evidence>
<keyword evidence="5" id="KW-0418">Kinase</keyword>
<keyword evidence="4" id="KW-0547">Nucleotide-binding</keyword>
<evidence type="ECO:0000256" key="6">
    <source>
        <dbReference type="ARBA" id="ARBA00022840"/>
    </source>
</evidence>
<dbReference type="GO" id="GO:0050684">
    <property type="term" value="P:regulation of mRNA processing"/>
    <property type="evidence" value="ECO:0007669"/>
    <property type="project" value="TreeGrafter"/>
</dbReference>
<evidence type="ECO:0000256" key="7">
    <source>
        <dbReference type="ARBA" id="ARBA00047899"/>
    </source>
</evidence>
<accession>A0AA39MJP1</accession>
<dbReference type="Gene3D" id="3.30.200.20">
    <property type="entry name" value="Phosphorylase Kinase, domain 1"/>
    <property type="match status" value="1"/>
</dbReference>
<dbReference type="PANTHER" id="PTHR47634">
    <property type="entry name" value="PROTEIN KINASE DOMAIN-CONTAINING PROTEIN-RELATED"/>
    <property type="match status" value="1"/>
</dbReference>
<keyword evidence="10" id="KW-1185">Reference proteome</keyword>
<evidence type="ECO:0000256" key="4">
    <source>
        <dbReference type="ARBA" id="ARBA00022741"/>
    </source>
</evidence>
<sequence>TLHEENKNRYRPGGYHPTRVGDEYARGRYTITGKLGWGEYSTVWLARDNEANM</sequence>
<name>A0AA39MJP1_9AGAR</name>
<feature type="non-terminal residue" evidence="9">
    <location>
        <position position="53"/>
    </location>
</feature>
<dbReference type="AlphaFoldDB" id="A0AA39MJP1"/>
<reference evidence="9" key="1">
    <citation type="submission" date="2023-06" db="EMBL/GenBank/DDBJ databases">
        <authorList>
            <consortium name="Lawrence Berkeley National Laboratory"/>
            <person name="Ahrendt S."/>
            <person name="Sahu N."/>
            <person name="Indic B."/>
            <person name="Wong-Bajracharya J."/>
            <person name="Merenyi Z."/>
            <person name="Ke H.-M."/>
            <person name="Monk M."/>
            <person name="Kocsube S."/>
            <person name="Drula E."/>
            <person name="Lipzen A."/>
            <person name="Balint B."/>
            <person name="Henrissat B."/>
            <person name="Andreopoulos B."/>
            <person name="Martin F.M."/>
            <person name="Harder C.B."/>
            <person name="Rigling D."/>
            <person name="Ford K.L."/>
            <person name="Foster G.D."/>
            <person name="Pangilinan J."/>
            <person name="Papanicolaou A."/>
            <person name="Barry K."/>
            <person name="LaButti K."/>
            <person name="Viragh M."/>
            <person name="Koriabine M."/>
            <person name="Yan M."/>
            <person name="Riley R."/>
            <person name="Champramary S."/>
            <person name="Plett K.L."/>
            <person name="Tsai I.J."/>
            <person name="Slot J."/>
            <person name="Sipos G."/>
            <person name="Plett J."/>
            <person name="Nagy L.G."/>
            <person name="Grigoriev I.V."/>
        </authorList>
    </citation>
    <scope>NUCLEOTIDE SEQUENCE</scope>
    <source>
        <strain evidence="9">FPL87.14</strain>
    </source>
</reference>
<dbReference type="GO" id="GO:0004674">
    <property type="term" value="F:protein serine/threonine kinase activity"/>
    <property type="evidence" value="ECO:0007669"/>
    <property type="project" value="UniProtKB-KW"/>
</dbReference>
<dbReference type="PANTHER" id="PTHR47634:SF9">
    <property type="entry name" value="PROTEIN KINASE DOMAIN-CONTAINING PROTEIN-RELATED"/>
    <property type="match status" value="1"/>
</dbReference>
<organism evidence="9 10">
    <name type="scientific">Armillaria borealis</name>
    <dbReference type="NCBI Taxonomy" id="47425"/>
    <lineage>
        <taxon>Eukaryota</taxon>
        <taxon>Fungi</taxon>
        <taxon>Dikarya</taxon>
        <taxon>Basidiomycota</taxon>
        <taxon>Agaricomycotina</taxon>
        <taxon>Agaricomycetes</taxon>
        <taxon>Agaricomycetidae</taxon>
        <taxon>Agaricales</taxon>
        <taxon>Marasmiineae</taxon>
        <taxon>Physalacriaceae</taxon>
        <taxon>Armillaria</taxon>
    </lineage>
</organism>
<keyword evidence="3" id="KW-0808">Transferase</keyword>
<evidence type="ECO:0000256" key="5">
    <source>
        <dbReference type="ARBA" id="ARBA00022777"/>
    </source>
</evidence>
<dbReference type="InterPro" id="IPR011009">
    <property type="entry name" value="Kinase-like_dom_sf"/>
</dbReference>
<dbReference type="SUPFAM" id="SSF56112">
    <property type="entry name" value="Protein kinase-like (PK-like)"/>
    <property type="match status" value="1"/>
</dbReference>
<evidence type="ECO:0000313" key="10">
    <source>
        <dbReference type="Proteomes" id="UP001175226"/>
    </source>
</evidence>
<comment type="catalytic activity">
    <reaction evidence="7">
        <text>L-threonyl-[protein] + ATP = O-phospho-L-threonyl-[protein] + ADP + H(+)</text>
        <dbReference type="Rhea" id="RHEA:46608"/>
        <dbReference type="Rhea" id="RHEA-COMP:11060"/>
        <dbReference type="Rhea" id="RHEA-COMP:11605"/>
        <dbReference type="ChEBI" id="CHEBI:15378"/>
        <dbReference type="ChEBI" id="CHEBI:30013"/>
        <dbReference type="ChEBI" id="CHEBI:30616"/>
        <dbReference type="ChEBI" id="CHEBI:61977"/>
        <dbReference type="ChEBI" id="CHEBI:456216"/>
        <dbReference type="EC" id="2.7.11.1"/>
    </reaction>
</comment>
<evidence type="ECO:0000313" key="9">
    <source>
        <dbReference type="EMBL" id="KAK0437371.1"/>
    </source>
</evidence>
<evidence type="ECO:0000256" key="2">
    <source>
        <dbReference type="ARBA" id="ARBA00022527"/>
    </source>
</evidence>
<keyword evidence="6" id="KW-0067">ATP-binding</keyword>
<evidence type="ECO:0000256" key="1">
    <source>
        <dbReference type="ARBA" id="ARBA00012513"/>
    </source>
</evidence>
<evidence type="ECO:0000256" key="3">
    <source>
        <dbReference type="ARBA" id="ARBA00022679"/>
    </source>
</evidence>
<dbReference type="InterPro" id="IPR051334">
    <property type="entry name" value="SRPK"/>
</dbReference>
<comment type="caution">
    <text evidence="9">The sequence shown here is derived from an EMBL/GenBank/DDBJ whole genome shotgun (WGS) entry which is preliminary data.</text>
</comment>
<protein>
    <recommendedName>
        <fullName evidence="1">non-specific serine/threonine protein kinase</fullName>
        <ecNumber evidence="1">2.7.11.1</ecNumber>
    </recommendedName>
</protein>
<gene>
    <name evidence="9" type="ORF">EV421DRAFT_1681420</name>
</gene>
<keyword evidence="2" id="KW-0723">Serine/threonine-protein kinase</keyword>
<dbReference type="Proteomes" id="UP001175226">
    <property type="component" value="Unassembled WGS sequence"/>
</dbReference>